<keyword evidence="1" id="KW-0175">Coiled coil</keyword>
<reference evidence="3 4" key="1">
    <citation type="submission" date="2019-07" db="EMBL/GenBank/DDBJ databases">
        <title>De Novo Assembly of kiwifruit Actinidia rufa.</title>
        <authorList>
            <person name="Sugita-Konishi S."/>
            <person name="Sato K."/>
            <person name="Mori E."/>
            <person name="Abe Y."/>
            <person name="Kisaki G."/>
            <person name="Hamano K."/>
            <person name="Suezawa K."/>
            <person name="Otani M."/>
            <person name="Fukuda T."/>
            <person name="Manabe T."/>
            <person name="Gomi K."/>
            <person name="Tabuchi M."/>
            <person name="Akimitsu K."/>
            <person name="Kataoka I."/>
        </authorList>
    </citation>
    <scope>NUCLEOTIDE SEQUENCE [LARGE SCALE GENOMIC DNA]</scope>
    <source>
        <strain evidence="4">cv. Fuchu</strain>
    </source>
</reference>
<organism evidence="3 4">
    <name type="scientific">Actinidia rufa</name>
    <dbReference type="NCBI Taxonomy" id="165716"/>
    <lineage>
        <taxon>Eukaryota</taxon>
        <taxon>Viridiplantae</taxon>
        <taxon>Streptophyta</taxon>
        <taxon>Embryophyta</taxon>
        <taxon>Tracheophyta</taxon>
        <taxon>Spermatophyta</taxon>
        <taxon>Magnoliopsida</taxon>
        <taxon>eudicotyledons</taxon>
        <taxon>Gunneridae</taxon>
        <taxon>Pentapetalae</taxon>
        <taxon>asterids</taxon>
        <taxon>Ericales</taxon>
        <taxon>Actinidiaceae</taxon>
        <taxon>Actinidia</taxon>
    </lineage>
</organism>
<evidence type="ECO:0000313" key="3">
    <source>
        <dbReference type="EMBL" id="GFZ09947.1"/>
    </source>
</evidence>
<comment type="caution">
    <text evidence="3">The sequence shown here is derived from an EMBL/GenBank/DDBJ whole genome shotgun (WGS) entry which is preliminary data.</text>
</comment>
<dbReference type="EMBL" id="BJWL01000021">
    <property type="protein sequence ID" value="GFZ09947.1"/>
    <property type="molecule type" value="Genomic_DNA"/>
</dbReference>
<feature type="region of interest" description="Disordered" evidence="2">
    <location>
        <begin position="1"/>
        <end position="38"/>
    </location>
</feature>
<accession>A0A7J0GGJ5</accession>
<protein>
    <submittedName>
        <fullName evidence="3">Uncharacterized protein</fullName>
    </submittedName>
</protein>
<feature type="region of interest" description="Disordered" evidence="2">
    <location>
        <begin position="214"/>
        <end position="243"/>
    </location>
</feature>
<name>A0A7J0GGJ5_9ERIC</name>
<dbReference type="Proteomes" id="UP000585474">
    <property type="component" value="Unassembled WGS sequence"/>
</dbReference>
<gene>
    <name evidence="3" type="ORF">Acr_21g0005460</name>
</gene>
<dbReference type="AlphaFoldDB" id="A0A7J0GGJ5"/>
<keyword evidence="4" id="KW-1185">Reference proteome</keyword>
<evidence type="ECO:0000256" key="1">
    <source>
        <dbReference type="SAM" id="Coils"/>
    </source>
</evidence>
<feature type="coiled-coil region" evidence="1">
    <location>
        <begin position="108"/>
        <end position="146"/>
    </location>
</feature>
<evidence type="ECO:0000256" key="2">
    <source>
        <dbReference type="SAM" id="MobiDB-lite"/>
    </source>
</evidence>
<feature type="compositionally biased region" description="Basic and acidic residues" evidence="2">
    <location>
        <begin position="8"/>
        <end position="17"/>
    </location>
</feature>
<proteinExistence type="predicted"/>
<feature type="compositionally biased region" description="Basic and acidic residues" evidence="2">
    <location>
        <begin position="233"/>
        <end position="243"/>
    </location>
</feature>
<evidence type="ECO:0000313" key="4">
    <source>
        <dbReference type="Proteomes" id="UP000585474"/>
    </source>
</evidence>
<sequence>MRTPFGDKGVHGNERPLKKANGFYDAHLTSPKKKSPAKKSGIPLFALVAAEQVILAQLATTSTRPAGRDRHDLEPYLSKTMSWQLNWLSLPSFMPTWRCEIKWSWTRVKELTEEKGRENENFDLTKRELEKEIAELVEKENGVIEVVELAKVSTLVELKASEGYSEALTLEASKFYSEGFALCKKQIKLHFPNLNIDDLKIDLDLAEEVDEGEVDGDATLADDPPMCNQNSLGKKEADYSEQK</sequence>